<dbReference type="Gene3D" id="3.20.190.20">
    <property type="match status" value="1"/>
</dbReference>
<dbReference type="InterPro" id="IPR036869">
    <property type="entry name" value="J_dom_sf"/>
</dbReference>
<dbReference type="InterPro" id="IPR009003">
    <property type="entry name" value="Peptidase_S1_PA"/>
</dbReference>
<feature type="compositionally biased region" description="Acidic residues" evidence="5">
    <location>
        <begin position="1647"/>
        <end position="1656"/>
    </location>
</feature>
<feature type="domain" description="J" evidence="6">
    <location>
        <begin position="2032"/>
        <end position="2098"/>
    </location>
</feature>
<dbReference type="InterPro" id="IPR036034">
    <property type="entry name" value="PDZ_sf"/>
</dbReference>
<keyword evidence="4" id="KW-0720">Serine protease</keyword>
<dbReference type="Gene3D" id="1.10.287.110">
    <property type="entry name" value="DnaJ domain"/>
    <property type="match status" value="1"/>
</dbReference>
<sequence>MRVQSFPSTTRHGRFTTVEVVGAWPPWPRASRASSGACRAHPRAVRGSAADAAGGAALQPRVETSPSTEASRARVGTASCSNNSRASPRPSQLPRAVSSRSLRRQLYGAGGQGAVARIVHASHEDLAQAPKVAVFALHRLAALAGAPPGPHARRQASRTAERLVSAIGNPEGLDHKEWAQMVWALARLSHPLASDRITVAATAGRAAEFAVQSVANVLWAFAVVRADQFTSILPLAAAAHGRIAEFGQEELCAMAWSLSRLQVPNSGLAEEVFTGLAREALRRDLEGFGAQSVSNVMWALGAWGPTATPCLEGFAQTLADVQRCAFRRDLLWVSFKTHQLCNICWALAAKAAGDAVIATASEELLSRDPHDFQAQEIVSLVWALGTFRLSPSPVLQAAAVRQVSASPLPARDLANLAWAAAQVRASAALGGLAGPLLRSVSARALQTGLAEWTVPSIANVLWAIAATTARDLPGFVNAAVGTLRVRRREEVWAPRHLPSLAWSMAILPRSDVDLLAACASAVSARASELRVSGLANVAWSRAALMLPDEALFRAVARAAVRQVAVELPDELARMKVSPGASPELAVPLTQLAWSFSVCGFDCGVLSTARQALLAIGRCMDAAAPEPDLQRWHDQVLSPEDCTESGHEQSEPRVVRQGSGWCVLLKPPDWEVDTRETDRAKMLQGGRRPLSAFLRSTFDTPLSRRVDLDFGFLHRLDTPSSGLIVAALSFEALFKLRWVAATRGMSRDYLVLCHGAIVRSELVLDGRVRVDGAGPSVVAKDGLPALTMVRVLGHFGPPLGGRELVDYSLCVCSIETGRRHQIRAHLADAGHPLVCDGRYAPRLLAADLRLCPRSFLHRFRLHWEGAGAVEARLQLVLGCARKVGLDVDEAAKFAGLGATHVQHAGELASEAGAPVVSPHHFRFSVISLRPMAELPSSCAQVLDWTCLRGRSVLAALAGATGAGTVASGARAPRRRLARAPALGPRRRTTARALDSVDVYGRLLSKIGEASEYGNGPPAVEPVVKVFCVNSAQRPSEPWASKPQRDGSGAGFFIEHGGEKMIMTNAHVVADATYVEVKRAGDASKYQATRAKIAHECDLALLTVEDPEFWEGMVPMSFGGMPHLRDEVAAVGYPEGGAGISITQGVVSRIEVRQYAHSGRSLLTIQIDAAINPGNSGGPALNEAGEVIGVAFQNQSQSQNIGYVIPVPIITHFLNDVDPKDHHRCLGFCSLGVKFQNTENEQLRANLKLKDGQTGVLICRVSPTVITKQFLQRGDVIMNIEGHDIANDGTFAVGQKERLSFQHLIHLKYAGEEVRMKVFRQGEELELSVPTCPVPSLVPSTIYDEKQPYFLYGGLNFMPLTKTYLQEWGQRWLSDAPAELLLLMYDNVQTIPEEQPIILSHVFPTRRTAGYSDMIDQRVVGVNGEQVVNLRQMYELVQRCHRAGGFVEFELHSRGGNQTLAIETSTADSVTAEVMRTYNVPHAASVEFRGAGGGDGAAAAWLRHVSEAGKRPARGAGMTVAKQCCGWRCYVGDRALCFSVLGRRQLRANCQEQIGARAWFPYTGHSSHAALAGHQTNRMAWAVPCHSKRCRSTSRDRWWNMSDFMRCSKCQQHKSSALAFSKVPELPSQRAAGPSSSANAEQELRSDEPMEVDDGDAGPEGDMKMQLAKVAANIKLSRASTQLKSRRRARTSGSDRVRCAGSWRLPSRWTRAPRMHPFLRATLQKKSGHPEAAVQALQEKMPAAAAAVAKAQRALGDAEKELFEMVGSQRAPVAGAPLPRAGGRGGLQSQRRVLGAAADLPVEPSGELPPGFEAPGGAAEKMRGALEEARAAEKAQADQIRPRAEAHAAAAGRRVVSAKAPDAAGGARVAESQFWLQGRYQPLRGQSVLAPSPQEDCRRKGRGVLEDWARARRGSPDRRLGDVGLSAGLRALTAELWVLRGAFTSLLLVAPMRRRPRVRGAGGRAGAMRAAAASPNPRCRAGLVRCRGRPAGPGRRPGNPRALPPGRALVSGAWGWAAVLVAALAGAAAAPAGGYYDVLGVGRGADAAEIRRAYRSGALKWHPDKAGGDRAEAEGRFRQLAEAYEVLSDPGARARYDASLDGAGVAHFQFEFAQSADDVFKEFFGGADPFEQASREVDSVFQQMSEEVNRVVGGLGSMFDFSGIASGFGFSFSSSSSTVSDSGGDRTTTRFEHQETAVGPDGTVSTRRVVSDTSGDGEANRAQVPVPGGDRTTARFEHSEAAVGPDGAVSTPRAVSDASGGGEEAASRSRGPERVPDGSLRAGGRAGDEGLCATAAAGLRVDMEPADGAIKHVEGSACCAVSTDPSATTQHGCCLRCAERAACSVFVWAPSSGSCWLLRWSASAGEGQLAPARDRVTGAIPRERT</sequence>
<dbReference type="EMBL" id="CAUYUJ010005002">
    <property type="protein sequence ID" value="CAK0811881.1"/>
    <property type="molecule type" value="Genomic_DNA"/>
</dbReference>
<evidence type="ECO:0000256" key="2">
    <source>
        <dbReference type="ARBA" id="ARBA00022670"/>
    </source>
</evidence>
<dbReference type="Pfam" id="PF17815">
    <property type="entry name" value="PDZ_3"/>
    <property type="match status" value="1"/>
</dbReference>
<gene>
    <name evidence="7" type="ORF">PCOR1329_LOCUS16342</name>
</gene>
<dbReference type="Proteomes" id="UP001189429">
    <property type="component" value="Unassembled WGS sequence"/>
</dbReference>
<evidence type="ECO:0000256" key="3">
    <source>
        <dbReference type="ARBA" id="ARBA00022801"/>
    </source>
</evidence>
<dbReference type="SMART" id="SM00271">
    <property type="entry name" value="DnaJ"/>
    <property type="match status" value="1"/>
</dbReference>
<dbReference type="InterPro" id="IPR020103">
    <property type="entry name" value="PsdUridine_synth_cat_dom_sf"/>
</dbReference>
<dbReference type="SUPFAM" id="SSF46565">
    <property type="entry name" value="Chaperone J-domain"/>
    <property type="match status" value="1"/>
</dbReference>
<feature type="compositionally biased region" description="Basic and acidic residues" evidence="5">
    <location>
        <begin position="2181"/>
        <end position="2193"/>
    </location>
</feature>
<dbReference type="Gene3D" id="2.30.42.10">
    <property type="match status" value="1"/>
</dbReference>
<dbReference type="PANTHER" id="PTHR45980:SF9">
    <property type="entry name" value="PROTEASE DO-LIKE 10, MITOCHONDRIAL-RELATED"/>
    <property type="match status" value="1"/>
</dbReference>
<evidence type="ECO:0000313" key="8">
    <source>
        <dbReference type="Proteomes" id="UP001189429"/>
    </source>
</evidence>
<evidence type="ECO:0000259" key="6">
    <source>
        <dbReference type="PROSITE" id="PS50076"/>
    </source>
</evidence>
<name>A0ABN9QZM7_9DINO</name>
<comment type="caution">
    <text evidence="7">The sequence shown here is derived from an EMBL/GenBank/DDBJ whole genome shotgun (WGS) entry which is preliminary data.</text>
</comment>
<keyword evidence="3" id="KW-0378">Hydrolase</keyword>
<dbReference type="InterPro" id="IPR041517">
    <property type="entry name" value="DEGP_PDZ"/>
</dbReference>
<keyword evidence="8" id="KW-1185">Reference proteome</keyword>
<evidence type="ECO:0000256" key="5">
    <source>
        <dbReference type="SAM" id="MobiDB-lite"/>
    </source>
</evidence>
<evidence type="ECO:0000256" key="1">
    <source>
        <dbReference type="ARBA" id="ARBA00010541"/>
    </source>
</evidence>
<reference evidence="7" key="1">
    <citation type="submission" date="2023-10" db="EMBL/GenBank/DDBJ databases">
        <authorList>
            <person name="Chen Y."/>
            <person name="Shah S."/>
            <person name="Dougan E. K."/>
            <person name="Thang M."/>
            <person name="Chan C."/>
        </authorList>
    </citation>
    <scope>NUCLEOTIDE SEQUENCE [LARGE SCALE GENOMIC DNA]</scope>
</reference>
<comment type="similarity">
    <text evidence="1">Belongs to the peptidase S1C family.</text>
</comment>
<evidence type="ECO:0000256" key="4">
    <source>
        <dbReference type="ARBA" id="ARBA00022825"/>
    </source>
</evidence>
<dbReference type="InterPro" id="IPR006145">
    <property type="entry name" value="PsdUridine_synth_RsuA/RluA"/>
</dbReference>
<keyword evidence="2" id="KW-0645">Protease</keyword>
<protein>
    <recommendedName>
        <fullName evidence="6">J domain-containing protein</fullName>
    </recommendedName>
</protein>
<dbReference type="SUPFAM" id="SSF50156">
    <property type="entry name" value="PDZ domain-like"/>
    <property type="match status" value="1"/>
</dbReference>
<feature type="region of interest" description="Disordered" evidence="5">
    <location>
        <begin position="50"/>
        <end position="100"/>
    </location>
</feature>
<feature type="compositionally biased region" description="Polar residues" evidence="5">
    <location>
        <begin position="2201"/>
        <end position="2212"/>
    </location>
</feature>
<dbReference type="Pfam" id="PF00849">
    <property type="entry name" value="PseudoU_synth_2"/>
    <property type="match status" value="1"/>
</dbReference>
<dbReference type="Gene3D" id="2.40.10.120">
    <property type="match status" value="1"/>
</dbReference>
<dbReference type="PROSITE" id="PS50076">
    <property type="entry name" value="DNAJ_2"/>
    <property type="match status" value="1"/>
</dbReference>
<dbReference type="Pfam" id="PF00226">
    <property type="entry name" value="DnaJ"/>
    <property type="match status" value="1"/>
</dbReference>
<organism evidence="7 8">
    <name type="scientific">Prorocentrum cordatum</name>
    <dbReference type="NCBI Taxonomy" id="2364126"/>
    <lineage>
        <taxon>Eukaryota</taxon>
        <taxon>Sar</taxon>
        <taxon>Alveolata</taxon>
        <taxon>Dinophyceae</taxon>
        <taxon>Prorocentrales</taxon>
        <taxon>Prorocentraceae</taxon>
        <taxon>Prorocentrum</taxon>
    </lineage>
</organism>
<proteinExistence type="inferred from homology"/>
<dbReference type="PANTHER" id="PTHR45980">
    <property type="match status" value="1"/>
</dbReference>
<feature type="compositionally biased region" description="Basic and acidic residues" evidence="5">
    <location>
        <begin position="2263"/>
        <end position="2274"/>
    </location>
</feature>
<dbReference type="PRINTS" id="PR00834">
    <property type="entry name" value="PROTEASES2C"/>
</dbReference>
<feature type="region of interest" description="Disordered" evidence="5">
    <location>
        <begin position="1623"/>
        <end position="1656"/>
    </location>
</feature>
<dbReference type="InterPro" id="IPR046449">
    <property type="entry name" value="DEGP_PDZ_sf"/>
</dbReference>
<dbReference type="CDD" id="cd02869">
    <property type="entry name" value="PseudoU_synth_RluA_like"/>
    <property type="match status" value="1"/>
</dbReference>
<dbReference type="InterPro" id="IPR018253">
    <property type="entry name" value="DnaJ_domain_CS"/>
</dbReference>
<dbReference type="PROSITE" id="PS00636">
    <property type="entry name" value="DNAJ_1"/>
    <property type="match status" value="1"/>
</dbReference>
<feature type="compositionally biased region" description="Polar residues" evidence="5">
    <location>
        <begin position="78"/>
        <end position="90"/>
    </location>
</feature>
<dbReference type="PRINTS" id="PR00625">
    <property type="entry name" value="JDOMAIN"/>
</dbReference>
<dbReference type="SUPFAM" id="SSF50494">
    <property type="entry name" value="Trypsin-like serine proteases"/>
    <property type="match status" value="1"/>
</dbReference>
<dbReference type="Pfam" id="PF13365">
    <property type="entry name" value="Trypsin_2"/>
    <property type="match status" value="1"/>
</dbReference>
<dbReference type="Gene3D" id="3.30.2350.10">
    <property type="entry name" value="Pseudouridine synthase"/>
    <property type="match status" value="1"/>
</dbReference>
<feature type="region of interest" description="Disordered" evidence="5">
    <location>
        <begin position="2173"/>
        <end position="2285"/>
    </location>
</feature>
<evidence type="ECO:0000313" key="7">
    <source>
        <dbReference type="EMBL" id="CAK0811881.1"/>
    </source>
</evidence>
<dbReference type="InterPro" id="IPR001623">
    <property type="entry name" value="DnaJ_domain"/>
</dbReference>
<dbReference type="InterPro" id="IPR001940">
    <property type="entry name" value="Peptidase_S1C"/>
</dbReference>
<dbReference type="CDD" id="cd06257">
    <property type="entry name" value="DnaJ"/>
    <property type="match status" value="1"/>
</dbReference>
<accession>A0ABN9QZM7</accession>
<dbReference type="SUPFAM" id="SSF55120">
    <property type="entry name" value="Pseudouridine synthase"/>
    <property type="match status" value="1"/>
</dbReference>